<dbReference type="InterPro" id="IPR025734">
    <property type="entry name" value="EspG"/>
</dbReference>
<comment type="similarity">
    <text evidence="2">Belongs to the EspG family.</text>
</comment>
<gene>
    <name evidence="6" type="ORF">KO481_25700</name>
</gene>
<dbReference type="EMBL" id="JAHKNI010000009">
    <property type="protein sequence ID" value="MBU3064912.1"/>
    <property type="molecule type" value="Genomic_DNA"/>
</dbReference>
<dbReference type="Pfam" id="PF14011">
    <property type="entry name" value="ESX-1_EspG"/>
    <property type="match status" value="1"/>
</dbReference>
<keyword evidence="7" id="KW-1185">Reference proteome</keyword>
<evidence type="ECO:0000256" key="5">
    <source>
        <dbReference type="SAM" id="MobiDB-lite"/>
    </source>
</evidence>
<evidence type="ECO:0000313" key="6">
    <source>
        <dbReference type="EMBL" id="MBU3064912.1"/>
    </source>
</evidence>
<reference evidence="6 7" key="1">
    <citation type="submission" date="2021-06" db="EMBL/GenBank/DDBJ databases">
        <title>Actinomycetes sequencing.</title>
        <authorList>
            <person name="Shan Q."/>
        </authorList>
    </citation>
    <scope>NUCLEOTIDE SEQUENCE [LARGE SCALE GENOMIC DNA]</scope>
    <source>
        <strain evidence="6 7">NEAU-G5</strain>
    </source>
</reference>
<comment type="caution">
    <text evidence="6">The sequence shown here is derived from an EMBL/GenBank/DDBJ whole genome shotgun (WGS) entry which is preliminary data.</text>
</comment>
<feature type="region of interest" description="Disordered" evidence="5">
    <location>
        <begin position="144"/>
        <end position="176"/>
    </location>
</feature>
<keyword evidence="4" id="KW-0143">Chaperone</keyword>
<evidence type="ECO:0000313" key="7">
    <source>
        <dbReference type="Proteomes" id="UP000733379"/>
    </source>
</evidence>
<dbReference type="RefSeq" id="WP_215920551.1">
    <property type="nucleotide sequence ID" value="NZ_JAHKNI010000009.1"/>
</dbReference>
<protein>
    <submittedName>
        <fullName evidence="6">ESX secretion-associated protein EspG</fullName>
    </submittedName>
</protein>
<dbReference type="Proteomes" id="UP000733379">
    <property type="component" value="Unassembled WGS sequence"/>
</dbReference>
<comment type="subcellular location">
    <subcellularLocation>
        <location evidence="1">Cytoplasm</location>
    </subcellularLocation>
</comment>
<sequence>MILDTQRSWKCDDLEFLERWRERTGDRYPPSPLAFRTSIVNPDELQRQRAQARERMSAFPDPVLDQVIDSIARPDIRVTARALGPDPLDTSRCVRILATRRGGDGYIVTQQLGQSIWHATGYTIVEFPATALAEVLVRHLPKAGPGRRGEVDLSPVVSPDDVDHSHHRPVATGSADDYDSDLDRARAFVEAATDARGVIEIEQGASKFGPRGVLRLQLGWRDLADDGRYALLDENPPLAVGVDAARLTALINARIITVIETIKDENLA</sequence>
<proteinExistence type="inferred from homology"/>
<name>A0ABS6B3N0_9NOCA</name>
<keyword evidence="3" id="KW-0963">Cytoplasm</keyword>
<evidence type="ECO:0000256" key="4">
    <source>
        <dbReference type="ARBA" id="ARBA00023186"/>
    </source>
</evidence>
<accession>A0ABS6B3N0</accession>
<evidence type="ECO:0000256" key="1">
    <source>
        <dbReference type="ARBA" id="ARBA00004496"/>
    </source>
</evidence>
<evidence type="ECO:0000256" key="2">
    <source>
        <dbReference type="ARBA" id="ARBA00006411"/>
    </source>
</evidence>
<evidence type="ECO:0000256" key="3">
    <source>
        <dbReference type="ARBA" id="ARBA00022490"/>
    </source>
</evidence>
<organism evidence="6 7">
    <name type="scientific">Nocardia albiluteola</name>
    <dbReference type="NCBI Taxonomy" id="2842303"/>
    <lineage>
        <taxon>Bacteria</taxon>
        <taxon>Bacillati</taxon>
        <taxon>Actinomycetota</taxon>
        <taxon>Actinomycetes</taxon>
        <taxon>Mycobacteriales</taxon>
        <taxon>Nocardiaceae</taxon>
        <taxon>Nocardia</taxon>
    </lineage>
</organism>